<evidence type="ECO:0000256" key="6">
    <source>
        <dbReference type="ARBA" id="ARBA00023065"/>
    </source>
</evidence>
<accession>A0A161PI67</accession>
<dbReference type="Proteomes" id="UP000075806">
    <property type="component" value="Unassembled WGS sequence"/>
</dbReference>
<evidence type="ECO:0000256" key="4">
    <source>
        <dbReference type="ARBA" id="ARBA00022692"/>
    </source>
</evidence>
<dbReference type="Gene3D" id="1.10.1200.120">
    <property type="entry name" value="Large-conductance mechanosensitive channel, MscL, domain 1"/>
    <property type="match status" value="1"/>
</dbReference>
<dbReference type="NCBIfam" id="TIGR00220">
    <property type="entry name" value="mscL"/>
    <property type="match status" value="1"/>
</dbReference>
<dbReference type="GO" id="GO:0008381">
    <property type="term" value="F:mechanosensitive monoatomic ion channel activity"/>
    <property type="evidence" value="ECO:0007669"/>
    <property type="project" value="UniProtKB-UniRule"/>
</dbReference>
<comment type="caution">
    <text evidence="10">The sequence shown here is derived from an EMBL/GenBank/DDBJ whole genome shotgun (WGS) entry which is preliminary data.</text>
</comment>
<gene>
    <name evidence="9" type="primary">mscL</name>
    <name evidence="10" type="ORF">AZF04_17220</name>
</gene>
<keyword evidence="7 9" id="KW-0472">Membrane</keyword>
<dbReference type="STRING" id="519424.AZF04_17220"/>
<evidence type="ECO:0000256" key="3">
    <source>
        <dbReference type="ARBA" id="ARBA00022475"/>
    </source>
</evidence>
<protein>
    <recommendedName>
        <fullName evidence="9">Large-conductance mechanosensitive channel</fullName>
    </recommendedName>
</protein>
<proteinExistence type="inferred from homology"/>
<evidence type="ECO:0000313" key="11">
    <source>
        <dbReference type="Proteomes" id="UP000075806"/>
    </source>
</evidence>
<organism evidence="10 11">
    <name type="scientific">Alkalihalobacillus trypoxylicola</name>
    <dbReference type="NCBI Taxonomy" id="519424"/>
    <lineage>
        <taxon>Bacteria</taxon>
        <taxon>Bacillati</taxon>
        <taxon>Bacillota</taxon>
        <taxon>Bacilli</taxon>
        <taxon>Bacillales</taxon>
        <taxon>Bacillaceae</taxon>
        <taxon>Alkalihalobacillus</taxon>
    </lineage>
</organism>
<feature type="transmembrane region" description="Helical" evidence="9">
    <location>
        <begin position="66"/>
        <end position="87"/>
    </location>
</feature>
<keyword evidence="4 9" id="KW-0812">Transmembrane</keyword>
<keyword evidence="8 9" id="KW-0407">Ion channel</keyword>
<dbReference type="EMBL" id="LTAO01000008">
    <property type="protein sequence ID" value="KYG33308.1"/>
    <property type="molecule type" value="Genomic_DNA"/>
</dbReference>
<comment type="similarity">
    <text evidence="9">Belongs to the MscL family.</text>
</comment>
<dbReference type="OrthoDB" id="9810350at2"/>
<comment type="function">
    <text evidence="9">Channel that opens in response to stretch forces in the membrane lipid bilayer. May participate in the regulation of osmotic pressure changes within the cell.</text>
</comment>
<dbReference type="PANTHER" id="PTHR30266">
    <property type="entry name" value="MECHANOSENSITIVE CHANNEL MSCL"/>
    <property type="match status" value="1"/>
</dbReference>
<dbReference type="GO" id="GO:0005886">
    <property type="term" value="C:plasma membrane"/>
    <property type="evidence" value="ECO:0007669"/>
    <property type="project" value="UniProtKB-SubCell"/>
</dbReference>
<reference evidence="10" key="1">
    <citation type="submission" date="2016-02" db="EMBL/GenBank/DDBJ databases">
        <title>Genome sequence of Bacillus trypoxylicola KCTC 13244(T).</title>
        <authorList>
            <person name="Jeong H."/>
            <person name="Park S.-H."/>
            <person name="Choi S.-K."/>
        </authorList>
    </citation>
    <scope>NUCLEOTIDE SEQUENCE [LARGE SCALE GENOMIC DNA]</scope>
    <source>
        <strain evidence="10">KCTC 13244</strain>
    </source>
</reference>
<dbReference type="PRINTS" id="PR01264">
    <property type="entry name" value="MECHCHANNEL"/>
</dbReference>
<evidence type="ECO:0000256" key="1">
    <source>
        <dbReference type="ARBA" id="ARBA00004141"/>
    </source>
</evidence>
<comment type="subcellular location">
    <subcellularLocation>
        <location evidence="9">Cell membrane</location>
        <topology evidence="9">Multi-pass membrane protein</topology>
    </subcellularLocation>
    <subcellularLocation>
        <location evidence="1">Membrane</location>
        <topology evidence="1">Multi-pass membrane protein</topology>
    </subcellularLocation>
</comment>
<evidence type="ECO:0000256" key="5">
    <source>
        <dbReference type="ARBA" id="ARBA00022989"/>
    </source>
</evidence>
<keyword evidence="3 9" id="KW-1003">Cell membrane</keyword>
<keyword evidence="5 9" id="KW-1133">Transmembrane helix</keyword>
<evidence type="ECO:0000256" key="8">
    <source>
        <dbReference type="ARBA" id="ARBA00023303"/>
    </source>
</evidence>
<keyword evidence="2 9" id="KW-0813">Transport</keyword>
<evidence type="ECO:0000313" key="10">
    <source>
        <dbReference type="EMBL" id="KYG33308.1"/>
    </source>
</evidence>
<dbReference type="NCBIfam" id="NF001843">
    <property type="entry name" value="PRK00567.1-4"/>
    <property type="match status" value="1"/>
</dbReference>
<keyword evidence="11" id="KW-1185">Reference proteome</keyword>
<evidence type="ECO:0000256" key="9">
    <source>
        <dbReference type="HAMAP-Rule" id="MF_00115"/>
    </source>
</evidence>
<dbReference type="RefSeq" id="WP_061947985.1">
    <property type="nucleotide sequence ID" value="NZ_LTAO01000008.1"/>
</dbReference>
<dbReference type="AlphaFoldDB" id="A0A161PI67"/>
<dbReference type="HAMAP" id="MF_00115">
    <property type="entry name" value="MscL"/>
    <property type="match status" value="1"/>
</dbReference>
<dbReference type="InterPro" id="IPR001185">
    <property type="entry name" value="MS_channel"/>
</dbReference>
<dbReference type="PANTHER" id="PTHR30266:SF2">
    <property type="entry name" value="LARGE-CONDUCTANCE MECHANOSENSITIVE CHANNEL"/>
    <property type="match status" value="1"/>
</dbReference>
<dbReference type="SUPFAM" id="SSF81330">
    <property type="entry name" value="Gated mechanosensitive channel"/>
    <property type="match status" value="1"/>
</dbReference>
<evidence type="ECO:0000256" key="7">
    <source>
        <dbReference type="ARBA" id="ARBA00023136"/>
    </source>
</evidence>
<feature type="transmembrane region" description="Helical" evidence="9">
    <location>
        <begin position="38"/>
        <end position="59"/>
    </location>
</feature>
<evidence type="ECO:0000256" key="2">
    <source>
        <dbReference type="ARBA" id="ARBA00022448"/>
    </source>
</evidence>
<name>A0A161PI67_9BACI</name>
<dbReference type="InterPro" id="IPR036019">
    <property type="entry name" value="MscL_channel"/>
</dbReference>
<feature type="transmembrane region" description="Helical" evidence="9">
    <location>
        <begin position="12"/>
        <end position="32"/>
    </location>
</feature>
<comment type="subunit">
    <text evidence="9">Homopentamer.</text>
</comment>
<dbReference type="InterPro" id="IPR037673">
    <property type="entry name" value="MSC/AndL"/>
</dbReference>
<sequence>MWKEFKEFAIKGNVIDLAVAVVVATAFGNIVSALVDNLIMPLVGVVIGGVNFSGLYYLIGDARIEYGLFIQAIVDFFIIALSLFVFVKVINKLKMKQEEIEEEEVVEPQVELLTEIRDLLKKQEQNN</sequence>
<dbReference type="Pfam" id="PF01741">
    <property type="entry name" value="MscL"/>
    <property type="match status" value="1"/>
</dbReference>
<keyword evidence="6 9" id="KW-0406">Ion transport</keyword>